<name>A0A9P8FRL4_AURME</name>
<keyword evidence="4" id="KW-0408">Iron</keyword>
<protein>
    <submittedName>
        <fullName evidence="6">Uncharacterized protein</fullName>
    </submittedName>
</protein>
<proteinExistence type="inferred from homology"/>
<evidence type="ECO:0000313" key="6">
    <source>
        <dbReference type="EMBL" id="KAG9981941.1"/>
    </source>
</evidence>
<comment type="caution">
    <text evidence="6">The sequence shown here is derived from an EMBL/GenBank/DDBJ whole genome shotgun (WGS) entry which is preliminary data.</text>
</comment>
<dbReference type="GO" id="GO:0046872">
    <property type="term" value="F:metal ion binding"/>
    <property type="evidence" value="ECO:0007669"/>
    <property type="project" value="UniProtKB-KW"/>
</dbReference>
<dbReference type="GO" id="GO:0004497">
    <property type="term" value="F:monooxygenase activity"/>
    <property type="evidence" value="ECO:0007669"/>
    <property type="project" value="UniProtKB-KW"/>
</dbReference>
<accession>A0A9P8FRL4</accession>
<feature type="non-terminal residue" evidence="6">
    <location>
        <position position="82"/>
    </location>
</feature>
<evidence type="ECO:0000256" key="5">
    <source>
        <dbReference type="ARBA" id="ARBA00023033"/>
    </source>
</evidence>
<reference evidence="6" key="2">
    <citation type="submission" date="2021-08" db="EMBL/GenBank/DDBJ databases">
        <authorList>
            <person name="Gostincar C."/>
            <person name="Sun X."/>
            <person name="Song Z."/>
            <person name="Gunde-Cimerman N."/>
        </authorList>
    </citation>
    <scope>NUCLEOTIDE SEQUENCE</scope>
    <source>
        <strain evidence="6">EXF-9298</strain>
    </source>
</reference>
<dbReference type="PANTHER" id="PTHR46300:SF2">
    <property type="entry name" value="CYTOCHROME P450 MONOOXYGENASE ALNH-RELATED"/>
    <property type="match status" value="1"/>
</dbReference>
<keyword evidence="7" id="KW-1185">Reference proteome</keyword>
<keyword evidence="5" id="KW-0503">Monooxygenase</keyword>
<organism evidence="6 7">
    <name type="scientific">Aureobasidium melanogenum</name>
    <name type="common">Aureobasidium pullulans var. melanogenum</name>
    <dbReference type="NCBI Taxonomy" id="46634"/>
    <lineage>
        <taxon>Eukaryota</taxon>
        <taxon>Fungi</taxon>
        <taxon>Dikarya</taxon>
        <taxon>Ascomycota</taxon>
        <taxon>Pezizomycotina</taxon>
        <taxon>Dothideomycetes</taxon>
        <taxon>Dothideomycetidae</taxon>
        <taxon>Dothideales</taxon>
        <taxon>Saccotheciaceae</taxon>
        <taxon>Aureobasidium</taxon>
    </lineage>
</organism>
<evidence type="ECO:0000313" key="7">
    <source>
        <dbReference type="Proteomes" id="UP000729357"/>
    </source>
</evidence>
<reference evidence="6" key="1">
    <citation type="journal article" date="2021" name="J Fungi (Basel)">
        <title>Virulence traits and population genomics of the black yeast Aureobasidium melanogenum.</title>
        <authorList>
            <person name="Cernosa A."/>
            <person name="Sun X."/>
            <person name="Gostincar C."/>
            <person name="Fang C."/>
            <person name="Gunde-Cimerman N."/>
            <person name="Song Z."/>
        </authorList>
    </citation>
    <scope>NUCLEOTIDE SEQUENCE</scope>
    <source>
        <strain evidence="6">EXF-9298</strain>
    </source>
</reference>
<dbReference type="AlphaFoldDB" id="A0A9P8FRL4"/>
<dbReference type="Proteomes" id="UP000729357">
    <property type="component" value="Unassembled WGS sequence"/>
</dbReference>
<dbReference type="InterPro" id="IPR050364">
    <property type="entry name" value="Cytochrome_P450_fung"/>
</dbReference>
<evidence type="ECO:0000256" key="3">
    <source>
        <dbReference type="ARBA" id="ARBA00023002"/>
    </source>
</evidence>
<evidence type="ECO:0000256" key="4">
    <source>
        <dbReference type="ARBA" id="ARBA00023004"/>
    </source>
</evidence>
<dbReference type="EMBL" id="JAHFXS010000782">
    <property type="protein sequence ID" value="KAG9981941.1"/>
    <property type="molecule type" value="Genomic_DNA"/>
</dbReference>
<comment type="similarity">
    <text evidence="1">Belongs to the cytochrome P450 family.</text>
</comment>
<sequence length="82" mass="9447">MLWAFDINPVIDSATGEEILPDPDKLTQGILVMPEEYKVNITPRDQIRADLIEKEWQEAEDLLDPITKQWKQMPKGMVLPSL</sequence>
<keyword evidence="3" id="KW-0560">Oxidoreductase</keyword>
<dbReference type="PANTHER" id="PTHR46300">
    <property type="entry name" value="P450, PUTATIVE (EUROFUNG)-RELATED-RELATED"/>
    <property type="match status" value="1"/>
</dbReference>
<gene>
    <name evidence="6" type="ORF">KCU98_g7121</name>
</gene>
<evidence type="ECO:0000256" key="1">
    <source>
        <dbReference type="ARBA" id="ARBA00010617"/>
    </source>
</evidence>
<evidence type="ECO:0000256" key="2">
    <source>
        <dbReference type="ARBA" id="ARBA00022723"/>
    </source>
</evidence>
<keyword evidence="2" id="KW-0479">Metal-binding</keyword>